<dbReference type="GO" id="GO:0016747">
    <property type="term" value="F:acyltransferase activity, transferring groups other than amino-acyl groups"/>
    <property type="evidence" value="ECO:0007669"/>
    <property type="project" value="InterPro"/>
</dbReference>
<dbReference type="PROSITE" id="PS51186">
    <property type="entry name" value="GNAT"/>
    <property type="match status" value="1"/>
</dbReference>
<dbReference type="InterPro" id="IPR016181">
    <property type="entry name" value="Acyl_CoA_acyltransferase"/>
</dbReference>
<dbReference type="PANTHER" id="PTHR43305:SF1">
    <property type="entry name" value="FAMILY N-ACETYLTRANSFERASE, PUTATIVE (AFU_ORTHOLOGUE AFUA_2G01380)-RELATED"/>
    <property type="match status" value="1"/>
</dbReference>
<dbReference type="InterPro" id="IPR000182">
    <property type="entry name" value="GNAT_dom"/>
</dbReference>
<dbReference type="OrthoDB" id="41532at2759"/>
<dbReference type="GeneID" id="81386552"/>
<evidence type="ECO:0000259" key="2">
    <source>
        <dbReference type="PROSITE" id="PS51186"/>
    </source>
</evidence>
<organism evidence="3 4">
    <name type="scientific">Penicillium citrinum</name>
    <dbReference type="NCBI Taxonomy" id="5077"/>
    <lineage>
        <taxon>Eukaryota</taxon>
        <taxon>Fungi</taxon>
        <taxon>Dikarya</taxon>
        <taxon>Ascomycota</taxon>
        <taxon>Pezizomycotina</taxon>
        <taxon>Eurotiomycetes</taxon>
        <taxon>Eurotiomycetidae</taxon>
        <taxon>Eurotiales</taxon>
        <taxon>Aspergillaceae</taxon>
        <taxon>Penicillium</taxon>
    </lineage>
</organism>
<evidence type="ECO:0000256" key="1">
    <source>
        <dbReference type="SAM" id="MobiDB-lite"/>
    </source>
</evidence>
<name>A0A9W9TGQ5_PENCI</name>
<feature type="domain" description="N-acetyltransferase" evidence="2">
    <location>
        <begin position="102"/>
        <end position="192"/>
    </location>
</feature>
<sequence>MAIYIDSAEFPRDTQAIHKLFLAYAASLGIDLTFQSFQQELDSLPGQYAAREGGTLLIARTPWQIDSHPKSKDNSSNSLNDPASNSTIVDGTPSLSNIAALGCVALRRSTDGWCEMKRLYILPEARGLRLGDKLVEAILKQARLLGYRGIRLDTLPNMTAALHLYRKHGFVETGPYYETPIQDTIFLQCEFNQ</sequence>
<dbReference type="Gene3D" id="3.40.630.30">
    <property type="match status" value="1"/>
</dbReference>
<dbReference type="InterPro" id="IPR052777">
    <property type="entry name" value="Acetyltransferase_Enz"/>
</dbReference>
<evidence type="ECO:0000313" key="4">
    <source>
        <dbReference type="Proteomes" id="UP001147733"/>
    </source>
</evidence>
<dbReference type="CDD" id="cd04301">
    <property type="entry name" value="NAT_SF"/>
    <property type="match status" value="1"/>
</dbReference>
<reference evidence="3" key="1">
    <citation type="submission" date="2022-11" db="EMBL/GenBank/DDBJ databases">
        <authorList>
            <person name="Petersen C."/>
        </authorList>
    </citation>
    <scope>NUCLEOTIDE SEQUENCE</scope>
    <source>
        <strain evidence="3">IBT 23319</strain>
    </source>
</reference>
<evidence type="ECO:0000313" key="3">
    <source>
        <dbReference type="EMBL" id="KAJ5222227.1"/>
    </source>
</evidence>
<dbReference type="AlphaFoldDB" id="A0A9W9TGQ5"/>
<dbReference type="RefSeq" id="XP_056497150.1">
    <property type="nucleotide sequence ID" value="XM_056647385.1"/>
</dbReference>
<dbReference type="SUPFAM" id="SSF55729">
    <property type="entry name" value="Acyl-CoA N-acyltransferases (Nat)"/>
    <property type="match status" value="1"/>
</dbReference>
<feature type="region of interest" description="Disordered" evidence="1">
    <location>
        <begin position="67"/>
        <end position="87"/>
    </location>
</feature>
<comment type="caution">
    <text evidence="3">The sequence shown here is derived from an EMBL/GenBank/DDBJ whole genome shotgun (WGS) entry which is preliminary data.</text>
</comment>
<reference evidence="3" key="2">
    <citation type="journal article" date="2023" name="IMA Fungus">
        <title>Comparative genomic study of the Penicillium genus elucidates a diverse pangenome and 15 lateral gene transfer events.</title>
        <authorList>
            <person name="Petersen C."/>
            <person name="Sorensen T."/>
            <person name="Nielsen M.R."/>
            <person name="Sondergaard T.E."/>
            <person name="Sorensen J.L."/>
            <person name="Fitzpatrick D.A."/>
            <person name="Frisvad J.C."/>
            <person name="Nielsen K.L."/>
        </authorList>
    </citation>
    <scope>NUCLEOTIDE SEQUENCE</scope>
    <source>
        <strain evidence="3">IBT 23319</strain>
    </source>
</reference>
<dbReference type="Proteomes" id="UP001147733">
    <property type="component" value="Unassembled WGS sequence"/>
</dbReference>
<dbReference type="PANTHER" id="PTHR43305">
    <property type="entry name" value="FAMILY N-ACETYLTRANSFERASE, PUTATIVE (AFU_ORTHOLOGUE AFUA_2G01380)-RELATED"/>
    <property type="match status" value="1"/>
</dbReference>
<proteinExistence type="predicted"/>
<dbReference type="Pfam" id="PF13508">
    <property type="entry name" value="Acetyltransf_7"/>
    <property type="match status" value="1"/>
</dbReference>
<accession>A0A9W9TGQ5</accession>
<keyword evidence="4" id="KW-1185">Reference proteome</keyword>
<gene>
    <name evidence="3" type="ORF">N7469_008467</name>
</gene>
<protein>
    <recommendedName>
        <fullName evidence="2">N-acetyltransferase domain-containing protein</fullName>
    </recommendedName>
</protein>
<dbReference type="EMBL" id="JAPQKT010000008">
    <property type="protein sequence ID" value="KAJ5222227.1"/>
    <property type="molecule type" value="Genomic_DNA"/>
</dbReference>